<dbReference type="EMBL" id="CP046052">
    <property type="protein sequence ID" value="QGM44745.1"/>
    <property type="molecule type" value="Genomic_DNA"/>
</dbReference>
<keyword evidence="3" id="KW-0479">Metal-binding</keyword>
<dbReference type="CDD" id="cd12107">
    <property type="entry name" value="Hemerythrin"/>
    <property type="match status" value="1"/>
</dbReference>
<organism evidence="6 7">
    <name type="scientific">Methylocystis heyeri</name>
    <dbReference type="NCBI Taxonomy" id="391905"/>
    <lineage>
        <taxon>Bacteria</taxon>
        <taxon>Pseudomonadati</taxon>
        <taxon>Pseudomonadota</taxon>
        <taxon>Alphaproteobacteria</taxon>
        <taxon>Hyphomicrobiales</taxon>
        <taxon>Methylocystaceae</taxon>
        <taxon>Methylocystis</taxon>
    </lineage>
</organism>
<feature type="domain" description="Hemerythrin-like" evidence="5">
    <location>
        <begin position="17"/>
        <end position="129"/>
    </location>
</feature>
<dbReference type="Pfam" id="PF01814">
    <property type="entry name" value="Hemerythrin"/>
    <property type="match status" value="1"/>
</dbReference>
<gene>
    <name evidence="6" type="ORF">H2LOC_003035</name>
</gene>
<evidence type="ECO:0000313" key="7">
    <source>
        <dbReference type="Proteomes" id="UP000309061"/>
    </source>
</evidence>
<keyword evidence="2" id="KW-0813">Transport</keyword>
<dbReference type="Proteomes" id="UP000309061">
    <property type="component" value="Chromosome"/>
</dbReference>
<dbReference type="AlphaFoldDB" id="A0A6B8KCJ6"/>
<dbReference type="InterPro" id="IPR016131">
    <property type="entry name" value="Haemerythrin_Fe_BS"/>
</dbReference>
<reference evidence="6 7" key="1">
    <citation type="submission" date="2019-11" db="EMBL/GenBank/DDBJ databases">
        <title>The genome sequence of Methylocystis heyeri.</title>
        <authorList>
            <person name="Oshkin I.Y."/>
            <person name="Miroshnikov K."/>
            <person name="Dedysh S.N."/>
        </authorList>
    </citation>
    <scope>NUCLEOTIDE SEQUENCE [LARGE SCALE GENOMIC DNA]</scope>
    <source>
        <strain evidence="6 7">H2</strain>
    </source>
</reference>
<dbReference type="GO" id="GO:0005344">
    <property type="term" value="F:oxygen carrier activity"/>
    <property type="evidence" value="ECO:0007669"/>
    <property type="project" value="UniProtKB-KW"/>
</dbReference>
<name>A0A6B8KCJ6_9HYPH</name>
<keyword evidence="2" id="KW-0561">Oxygen transport</keyword>
<dbReference type="GO" id="GO:0046872">
    <property type="term" value="F:metal ion binding"/>
    <property type="evidence" value="ECO:0007669"/>
    <property type="project" value="UniProtKB-KW"/>
</dbReference>
<dbReference type="PANTHER" id="PTHR37164">
    <property type="entry name" value="BACTERIOHEMERYTHRIN"/>
    <property type="match status" value="1"/>
</dbReference>
<accession>A0A6B8KCJ6</accession>
<protein>
    <submittedName>
        <fullName evidence="6">Bacteriohemerythrin</fullName>
    </submittedName>
</protein>
<evidence type="ECO:0000313" key="6">
    <source>
        <dbReference type="EMBL" id="QGM44745.1"/>
    </source>
</evidence>
<evidence type="ECO:0000256" key="4">
    <source>
        <dbReference type="ARBA" id="ARBA00023004"/>
    </source>
</evidence>
<dbReference type="NCBIfam" id="TIGR02481">
    <property type="entry name" value="hemeryth_dom"/>
    <property type="match status" value="1"/>
</dbReference>
<dbReference type="PANTHER" id="PTHR37164:SF1">
    <property type="entry name" value="BACTERIOHEMERYTHRIN"/>
    <property type="match status" value="1"/>
</dbReference>
<evidence type="ECO:0000256" key="3">
    <source>
        <dbReference type="ARBA" id="ARBA00022723"/>
    </source>
</evidence>
<dbReference type="InterPro" id="IPR050669">
    <property type="entry name" value="Hemerythrin"/>
</dbReference>
<comment type="similarity">
    <text evidence="1">Belongs to the hemerythrin family.</text>
</comment>
<dbReference type="InterPro" id="IPR012312">
    <property type="entry name" value="Hemerythrin-like"/>
</dbReference>
<dbReference type="NCBIfam" id="NF033749">
    <property type="entry name" value="bact_hemeryth"/>
    <property type="match status" value="1"/>
</dbReference>
<sequence length="135" mass="14757">MSLISWTKEKFATNVAAHDQEHQEIFRLLNSLGEAVGAGDRAKVGERLDALIAYVADHFAAEEANFAKYDYPATAAHKAEHDKLVATCLDVQKKFHAGETEITGDTAAFVVGWLTDHIPNIDKLYGPYLNAKGVA</sequence>
<dbReference type="SUPFAM" id="SSF47188">
    <property type="entry name" value="Hemerythrin-like"/>
    <property type="match status" value="1"/>
</dbReference>
<proteinExistence type="inferred from homology"/>
<dbReference type="RefSeq" id="WP_136495043.1">
    <property type="nucleotide sequence ID" value="NZ_CP046052.1"/>
</dbReference>
<dbReference type="InterPro" id="IPR035938">
    <property type="entry name" value="Hemerythrin-like_sf"/>
</dbReference>
<evidence type="ECO:0000256" key="2">
    <source>
        <dbReference type="ARBA" id="ARBA00022621"/>
    </source>
</evidence>
<dbReference type="OrthoDB" id="7305302at2"/>
<dbReference type="InterPro" id="IPR012827">
    <property type="entry name" value="Hemerythrin_metal-bd"/>
</dbReference>
<evidence type="ECO:0000256" key="1">
    <source>
        <dbReference type="ARBA" id="ARBA00010587"/>
    </source>
</evidence>
<dbReference type="PROSITE" id="PS00550">
    <property type="entry name" value="HEMERYTHRINS"/>
    <property type="match status" value="1"/>
</dbReference>
<keyword evidence="4" id="KW-0408">Iron</keyword>
<keyword evidence="7" id="KW-1185">Reference proteome</keyword>
<dbReference type="KEGG" id="mhey:H2LOC_003035"/>
<evidence type="ECO:0000259" key="5">
    <source>
        <dbReference type="Pfam" id="PF01814"/>
    </source>
</evidence>
<dbReference type="Gene3D" id="1.20.120.50">
    <property type="entry name" value="Hemerythrin-like"/>
    <property type="match status" value="1"/>
</dbReference>